<evidence type="ECO:0000256" key="1">
    <source>
        <dbReference type="ARBA" id="ARBA00005662"/>
    </source>
</evidence>
<organism evidence="4 5">
    <name type="scientific">Halobium salinum</name>
    <dbReference type="NCBI Taxonomy" id="1364940"/>
    <lineage>
        <taxon>Archaea</taxon>
        <taxon>Methanobacteriati</taxon>
        <taxon>Methanobacteriota</taxon>
        <taxon>Stenosarchaea group</taxon>
        <taxon>Halobacteria</taxon>
        <taxon>Halobacteriales</taxon>
        <taxon>Haloferacaceae</taxon>
        <taxon>Halobium</taxon>
    </lineage>
</organism>
<feature type="region of interest" description="Disordered" evidence="2">
    <location>
        <begin position="1"/>
        <end position="48"/>
    </location>
</feature>
<evidence type="ECO:0000313" key="4">
    <source>
        <dbReference type="EMBL" id="MFC4357936.1"/>
    </source>
</evidence>
<dbReference type="InterPro" id="IPR019079">
    <property type="entry name" value="Capsule_synth_CapA"/>
</dbReference>
<feature type="compositionally biased region" description="Basic and acidic residues" evidence="2">
    <location>
        <begin position="1"/>
        <end position="16"/>
    </location>
</feature>
<feature type="compositionally biased region" description="Low complexity" evidence="2">
    <location>
        <begin position="18"/>
        <end position="30"/>
    </location>
</feature>
<dbReference type="PROSITE" id="PS50175">
    <property type="entry name" value="ASP_PROT_RETROV"/>
    <property type="match status" value="1"/>
</dbReference>
<dbReference type="Pfam" id="PF09587">
    <property type="entry name" value="PGA_cap"/>
    <property type="match status" value="1"/>
</dbReference>
<feature type="domain" description="Peptidase A2" evidence="3">
    <location>
        <begin position="259"/>
        <end position="345"/>
    </location>
</feature>
<dbReference type="SUPFAM" id="SSF56300">
    <property type="entry name" value="Metallo-dependent phosphatases"/>
    <property type="match status" value="1"/>
</dbReference>
<dbReference type="EMBL" id="JBHSDS010000005">
    <property type="protein sequence ID" value="MFC4357936.1"/>
    <property type="molecule type" value="Genomic_DNA"/>
</dbReference>
<dbReference type="RefSeq" id="WP_267624667.1">
    <property type="nucleotide sequence ID" value="NZ_JAODIW010000009.1"/>
</dbReference>
<dbReference type="AlphaFoldDB" id="A0ABD5PBU9"/>
<dbReference type="InterPro" id="IPR052169">
    <property type="entry name" value="CW_Biosynth-Accessory"/>
</dbReference>
<sequence>MTDFTRLRIDVSEERPVSATAETDATAASGDDGRDRHGERVGDSDTEDGTWSALFAGDCIYKGRLAADPVAPAVAERIRAADVSVVNLEAPVRGGGEPAGKVGPAHASHPETPARLAAAGFDVACLANNHLMDYGTAGLRVTREACADAGLATLGAGDDLDAALAPFRTRVAVGGANGEGEPGEAESNGTESVELAVVNACEREFGVATADEPGVGWLSHPSTERRVAEAARSADVTVVVAHGGVEYVPFPPAGFGTRLRTLVDAGADAVVAHHPHVPQGWELYEGAPILYSLGNFLFDSKRSNTRWGLLAEFDFRGRELAGVTLLPTELHEGRVHPLGVEGGRTDGGRPVDAHLDYLRASAEIVADRDALRSHWQELAVRLFDHRYVGWLRRGTGAGLSQLVTDPRAAVGGRAFPADGRRTEQLTLLNVVRNESHRDVVETALALRAGDLTDRREPGVDRTVRDLLDWTENEVAAMYGEGAERGMSSRLRSGARAAGRRVAAVLRELR</sequence>
<gene>
    <name evidence="4" type="ORF">ACFO0N_08230</name>
</gene>
<accession>A0ABD5PBU9</accession>
<evidence type="ECO:0000259" key="3">
    <source>
        <dbReference type="PROSITE" id="PS50175"/>
    </source>
</evidence>
<protein>
    <submittedName>
        <fullName evidence="4">CapA family protein</fullName>
    </submittedName>
</protein>
<dbReference type="CDD" id="cd07381">
    <property type="entry name" value="MPP_CapA"/>
    <property type="match status" value="1"/>
</dbReference>
<reference evidence="4 5" key="1">
    <citation type="journal article" date="2019" name="Int. J. Syst. Evol. Microbiol.">
        <title>The Global Catalogue of Microorganisms (GCM) 10K type strain sequencing project: providing services to taxonomists for standard genome sequencing and annotation.</title>
        <authorList>
            <consortium name="The Broad Institute Genomics Platform"/>
            <consortium name="The Broad Institute Genome Sequencing Center for Infectious Disease"/>
            <person name="Wu L."/>
            <person name="Ma J."/>
        </authorList>
    </citation>
    <scope>NUCLEOTIDE SEQUENCE [LARGE SCALE GENOMIC DNA]</scope>
    <source>
        <strain evidence="4 5">CGMCC 1.12553</strain>
    </source>
</reference>
<feature type="compositionally biased region" description="Basic and acidic residues" evidence="2">
    <location>
        <begin position="31"/>
        <end position="43"/>
    </location>
</feature>
<proteinExistence type="inferred from homology"/>
<name>A0ABD5PBU9_9EURY</name>
<dbReference type="InterPro" id="IPR001995">
    <property type="entry name" value="Peptidase_A2_cat"/>
</dbReference>
<dbReference type="InterPro" id="IPR029052">
    <property type="entry name" value="Metallo-depent_PP-like"/>
</dbReference>
<comment type="similarity">
    <text evidence="1">Belongs to the CapA family.</text>
</comment>
<evidence type="ECO:0000256" key="2">
    <source>
        <dbReference type="SAM" id="MobiDB-lite"/>
    </source>
</evidence>
<dbReference type="Proteomes" id="UP001595921">
    <property type="component" value="Unassembled WGS sequence"/>
</dbReference>
<dbReference type="PANTHER" id="PTHR33393">
    <property type="entry name" value="POLYGLUTAMINE SYNTHESIS ACCESSORY PROTEIN RV0574C-RELATED"/>
    <property type="match status" value="1"/>
</dbReference>
<evidence type="ECO:0000313" key="5">
    <source>
        <dbReference type="Proteomes" id="UP001595921"/>
    </source>
</evidence>
<dbReference type="SMART" id="SM00854">
    <property type="entry name" value="PGA_cap"/>
    <property type="match status" value="1"/>
</dbReference>
<dbReference type="Gene3D" id="3.60.21.10">
    <property type="match status" value="1"/>
</dbReference>
<comment type="caution">
    <text evidence="4">The sequence shown here is derived from an EMBL/GenBank/DDBJ whole genome shotgun (WGS) entry which is preliminary data.</text>
</comment>
<keyword evidence="5" id="KW-1185">Reference proteome</keyword>
<dbReference type="PANTHER" id="PTHR33393:SF13">
    <property type="entry name" value="PGA BIOSYNTHESIS PROTEIN CAPA"/>
    <property type="match status" value="1"/>
</dbReference>